<keyword evidence="6" id="KW-0804">Transcription</keyword>
<keyword evidence="12" id="KW-1185">Reference proteome</keyword>
<evidence type="ECO:0000256" key="3">
    <source>
        <dbReference type="ARBA" id="ARBA00022724"/>
    </source>
</evidence>
<evidence type="ECO:0000256" key="4">
    <source>
        <dbReference type="ARBA" id="ARBA00023015"/>
    </source>
</evidence>
<dbReference type="InterPro" id="IPR009057">
    <property type="entry name" value="Homeodomain-like_sf"/>
</dbReference>
<dbReference type="Gene3D" id="1.10.10.10">
    <property type="entry name" value="Winged helix-like DNA-binding domain superfamily/Winged helix DNA-binding domain"/>
    <property type="match status" value="1"/>
</dbReference>
<dbReference type="EMBL" id="DS232033">
    <property type="protein sequence ID" value="EDS32695.1"/>
    <property type="molecule type" value="Genomic_DNA"/>
</dbReference>
<dbReference type="InterPro" id="IPR043565">
    <property type="entry name" value="PAX_fam"/>
</dbReference>
<dbReference type="InterPro" id="IPR001523">
    <property type="entry name" value="Paired_dom"/>
</dbReference>
<keyword evidence="5" id="KW-0238">DNA-binding</keyword>
<dbReference type="InParanoid" id="B0WQ46"/>
<reference evidence="10" key="1">
    <citation type="submission" date="2007-03" db="EMBL/GenBank/DDBJ databases">
        <title>Annotation of Culex pipiens quinquefasciatus.</title>
        <authorList>
            <consortium name="The Broad Institute Genome Sequencing Platform"/>
            <person name="Atkinson P.W."/>
            <person name="Hemingway J."/>
            <person name="Christensen B.M."/>
            <person name="Higgs S."/>
            <person name="Kodira C."/>
            <person name="Hannick L."/>
            <person name="Megy K."/>
            <person name="O'Leary S."/>
            <person name="Pearson M."/>
            <person name="Haas B.J."/>
            <person name="Mauceli E."/>
            <person name="Wortman J.R."/>
            <person name="Lee N.H."/>
            <person name="Guigo R."/>
            <person name="Stanke M."/>
            <person name="Alvarado L."/>
            <person name="Amedeo P."/>
            <person name="Antoine C.H."/>
            <person name="Arensburger P."/>
            <person name="Bidwell S.L."/>
            <person name="Crawford M."/>
            <person name="Camaro F."/>
            <person name="Devon K."/>
            <person name="Engels R."/>
            <person name="Hammond M."/>
            <person name="Howarth C."/>
            <person name="Koehrsen M."/>
            <person name="Lawson D."/>
            <person name="Montgomery P."/>
            <person name="Nene V."/>
            <person name="Nusbaum C."/>
            <person name="Puiu D."/>
            <person name="Romero-Severson J."/>
            <person name="Severson D.W."/>
            <person name="Shumway M."/>
            <person name="Sisk P."/>
            <person name="Stolte C."/>
            <person name="Zeng Q."/>
            <person name="Eisenstadt E."/>
            <person name="Fraser-Liggett C."/>
            <person name="Strausberg R."/>
            <person name="Galagan J."/>
            <person name="Birren B."/>
            <person name="Collins F.H."/>
        </authorList>
    </citation>
    <scope>NUCLEOTIDE SEQUENCE [LARGE SCALE GENOMIC DNA]</scope>
    <source>
        <strain evidence="10">JHB</strain>
    </source>
</reference>
<dbReference type="SUPFAM" id="SSF46689">
    <property type="entry name" value="Homeodomain-like"/>
    <property type="match status" value="1"/>
</dbReference>
<feature type="domain" description="Paired" evidence="9">
    <location>
        <begin position="212"/>
        <end position="335"/>
    </location>
</feature>
<evidence type="ECO:0000256" key="8">
    <source>
        <dbReference type="SAM" id="MobiDB-lite"/>
    </source>
</evidence>
<proteinExistence type="predicted"/>
<dbReference type="GO" id="GO:0000978">
    <property type="term" value="F:RNA polymerase II cis-regulatory region sequence-specific DNA binding"/>
    <property type="evidence" value="ECO:0007669"/>
    <property type="project" value="TreeGrafter"/>
</dbReference>
<evidence type="ECO:0000313" key="10">
    <source>
        <dbReference type="EMBL" id="EDS32695.1"/>
    </source>
</evidence>
<dbReference type="AlphaFoldDB" id="B0WQ46"/>
<protein>
    <recommendedName>
        <fullName evidence="9">Paired domain-containing protein</fullName>
    </recommendedName>
</protein>
<dbReference type="SMART" id="SM00351">
    <property type="entry name" value="PAX"/>
    <property type="match status" value="1"/>
</dbReference>
<gene>
    <name evidence="11" type="primary">6041588</name>
    <name evidence="10" type="ORF">CpipJ_CPIJ009206</name>
</gene>
<dbReference type="PROSITE" id="PS00034">
    <property type="entry name" value="PAIRED_1"/>
    <property type="match status" value="1"/>
</dbReference>
<evidence type="ECO:0000313" key="11">
    <source>
        <dbReference type="EnsemblMetazoa" id="CPIJ009206-PA"/>
    </source>
</evidence>
<dbReference type="OrthoDB" id="3225452at2759"/>
<dbReference type="KEGG" id="cqu:CpipJ_CPIJ009206"/>
<comment type="subcellular location">
    <subcellularLocation>
        <location evidence="1">Nucleus</location>
    </subcellularLocation>
</comment>
<evidence type="ECO:0000256" key="2">
    <source>
        <dbReference type="ARBA" id="ARBA00022473"/>
    </source>
</evidence>
<accession>B0WQ46</accession>
<dbReference type="InterPro" id="IPR036388">
    <property type="entry name" value="WH-like_DNA-bd_sf"/>
</dbReference>
<dbReference type="PANTHER" id="PTHR45636:SF43">
    <property type="entry name" value="PAIRED BOX POX-NEURO PROTEIN"/>
    <property type="match status" value="1"/>
</dbReference>
<dbReference type="Proteomes" id="UP000002320">
    <property type="component" value="Unassembled WGS sequence"/>
</dbReference>
<dbReference type="VEuPathDB" id="VectorBase:CPIJ009206"/>
<organism>
    <name type="scientific">Culex quinquefasciatus</name>
    <name type="common">Southern house mosquito</name>
    <name type="synonym">Culex pungens</name>
    <dbReference type="NCBI Taxonomy" id="7176"/>
    <lineage>
        <taxon>Eukaryota</taxon>
        <taxon>Metazoa</taxon>
        <taxon>Ecdysozoa</taxon>
        <taxon>Arthropoda</taxon>
        <taxon>Hexapoda</taxon>
        <taxon>Insecta</taxon>
        <taxon>Pterygota</taxon>
        <taxon>Neoptera</taxon>
        <taxon>Endopterygota</taxon>
        <taxon>Diptera</taxon>
        <taxon>Nematocera</taxon>
        <taxon>Culicoidea</taxon>
        <taxon>Culicidae</taxon>
        <taxon>Culicinae</taxon>
        <taxon>Culicini</taxon>
        <taxon>Culex</taxon>
        <taxon>Culex</taxon>
    </lineage>
</organism>
<dbReference type="PRINTS" id="PR00027">
    <property type="entry name" value="PAIREDBOX"/>
</dbReference>
<evidence type="ECO:0000256" key="6">
    <source>
        <dbReference type="ARBA" id="ARBA00023163"/>
    </source>
</evidence>
<dbReference type="STRING" id="7176.B0WQ46"/>
<dbReference type="Pfam" id="PF00292">
    <property type="entry name" value="PAX"/>
    <property type="match status" value="1"/>
</dbReference>
<dbReference type="eggNOG" id="KOG3862">
    <property type="taxonomic scope" value="Eukaryota"/>
</dbReference>
<dbReference type="VEuPathDB" id="VectorBase:CQUJHB001970"/>
<dbReference type="GO" id="GO:0000981">
    <property type="term" value="F:DNA-binding transcription factor activity, RNA polymerase II-specific"/>
    <property type="evidence" value="ECO:0007669"/>
    <property type="project" value="TreeGrafter"/>
</dbReference>
<dbReference type="HOGENOM" id="CLU_829640_0_0_1"/>
<evidence type="ECO:0000313" key="12">
    <source>
        <dbReference type="Proteomes" id="UP000002320"/>
    </source>
</evidence>
<evidence type="ECO:0000256" key="5">
    <source>
        <dbReference type="ARBA" id="ARBA00023125"/>
    </source>
</evidence>
<dbReference type="GO" id="GO:0005634">
    <property type="term" value="C:nucleus"/>
    <property type="evidence" value="ECO:0007669"/>
    <property type="project" value="UniProtKB-SubCell"/>
</dbReference>
<evidence type="ECO:0000256" key="7">
    <source>
        <dbReference type="ARBA" id="ARBA00023242"/>
    </source>
</evidence>
<name>B0WQ46_CULQU</name>
<keyword evidence="7" id="KW-0539">Nucleus</keyword>
<evidence type="ECO:0000256" key="1">
    <source>
        <dbReference type="ARBA" id="ARBA00004123"/>
    </source>
</evidence>
<evidence type="ECO:0000259" key="9">
    <source>
        <dbReference type="PROSITE" id="PS51057"/>
    </source>
</evidence>
<keyword evidence="3" id="KW-0563">Paired box</keyword>
<reference evidence="11" key="2">
    <citation type="submission" date="2021-02" db="UniProtKB">
        <authorList>
            <consortium name="EnsemblMetazoa"/>
        </authorList>
    </citation>
    <scope>IDENTIFICATION</scope>
    <source>
        <strain evidence="11">JHB</strain>
    </source>
</reference>
<feature type="compositionally biased region" description="Basic residues" evidence="8">
    <location>
        <begin position="58"/>
        <end position="71"/>
    </location>
</feature>
<keyword evidence="2" id="KW-0217">Developmental protein</keyword>
<dbReference type="InterPro" id="IPR043182">
    <property type="entry name" value="PAIRED_DNA-bd_dom"/>
</dbReference>
<dbReference type="PROSITE" id="PS51057">
    <property type="entry name" value="PAIRED_2"/>
    <property type="match status" value="1"/>
</dbReference>
<dbReference type="PANTHER" id="PTHR45636">
    <property type="entry name" value="PAIRED BOX PROTEIN PAX-6-RELATED-RELATED"/>
    <property type="match status" value="1"/>
</dbReference>
<feature type="region of interest" description="Disordered" evidence="8">
    <location>
        <begin position="49"/>
        <end position="71"/>
    </location>
</feature>
<dbReference type="EnsemblMetazoa" id="CPIJ009206-RA">
    <property type="protein sequence ID" value="CPIJ009206-PA"/>
    <property type="gene ID" value="CPIJ009206"/>
</dbReference>
<sequence>MGRMMDPDIVYMHLISHRKPNACAHSINFDFRYPTTPTVAVLDRNSDDLQQQVPSRRNAPHRRQRSSHVGHRTVLCSQQAPPVDRVVKTKVWMMISRGASPRVQVSARAVVKLLVNLAEEPDQRGVVKVEQTYASTAIALADDDDGGMAPEAHIGGRDSSRVLITASLSSTCALKILREGENAEKRMTERKPLWKKNVRGRDIDLDSWSEAGQAGVNQLGGVFVNGRPLPDIVRRRIVELALMGVRPCDISRQLLVSHGCVSKILTRFYETGSIRPGSIGGSKTKVGAHFEIEPFCLSVGGHLNDDATPLSTVRYLARTDLRVSEQSATVWDGNA</sequence>
<dbReference type="FunFam" id="1.10.10.10:FF:000013">
    <property type="entry name" value="Paired box 8 isoform 1"/>
    <property type="match status" value="1"/>
</dbReference>
<keyword evidence="4" id="KW-0805">Transcription regulation</keyword>